<evidence type="ECO:0000313" key="2">
    <source>
        <dbReference type="Proteomes" id="UP000887013"/>
    </source>
</evidence>
<reference evidence="1" key="1">
    <citation type="submission" date="2020-08" db="EMBL/GenBank/DDBJ databases">
        <title>Multicomponent nature underlies the extraordinary mechanical properties of spider dragline silk.</title>
        <authorList>
            <person name="Kono N."/>
            <person name="Nakamura H."/>
            <person name="Mori M."/>
            <person name="Yoshida Y."/>
            <person name="Ohtoshi R."/>
            <person name="Malay A.D."/>
            <person name="Moran D.A.P."/>
            <person name="Tomita M."/>
            <person name="Numata K."/>
            <person name="Arakawa K."/>
        </authorList>
    </citation>
    <scope>NUCLEOTIDE SEQUENCE</scope>
</reference>
<evidence type="ECO:0000313" key="1">
    <source>
        <dbReference type="EMBL" id="GFS71072.1"/>
    </source>
</evidence>
<protein>
    <submittedName>
        <fullName evidence="1">Uncharacterized protein</fullName>
    </submittedName>
</protein>
<dbReference type="EMBL" id="BMAW01049544">
    <property type="protein sequence ID" value="GFS71072.1"/>
    <property type="molecule type" value="Genomic_DNA"/>
</dbReference>
<organism evidence="1 2">
    <name type="scientific">Nephila pilipes</name>
    <name type="common">Giant wood spider</name>
    <name type="synonym">Nephila maculata</name>
    <dbReference type="NCBI Taxonomy" id="299642"/>
    <lineage>
        <taxon>Eukaryota</taxon>
        <taxon>Metazoa</taxon>
        <taxon>Ecdysozoa</taxon>
        <taxon>Arthropoda</taxon>
        <taxon>Chelicerata</taxon>
        <taxon>Arachnida</taxon>
        <taxon>Araneae</taxon>
        <taxon>Araneomorphae</taxon>
        <taxon>Entelegynae</taxon>
        <taxon>Araneoidea</taxon>
        <taxon>Nephilidae</taxon>
        <taxon>Nephila</taxon>
    </lineage>
</organism>
<comment type="caution">
    <text evidence="1">The sequence shown here is derived from an EMBL/GenBank/DDBJ whole genome shotgun (WGS) entry which is preliminary data.</text>
</comment>
<accession>A0A8X6SZI1</accession>
<gene>
    <name evidence="1" type="ORF">NPIL_697601</name>
</gene>
<keyword evidence="2" id="KW-1185">Reference proteome</keyword>
<proteinExistence type="predicted"/>
<dbReference type="AlphaFoldDB" id="A0A8X6SZI1"/>
<sequence length="29" mass="3115">LEWLEENSAFSQHDTVLSSAIASLPVSAI</sequence>
<name>A0A8X6SZI1_NEPPI</name>
<dbReference type="Proteomes" id="UP000887013">
    <property type="component" value="Unassembled WGS sequence"/>
</dbReference>
<feature type="non-terminal residue" evidence="1">
    <location>
        <position position="1"/>
    </location>
</feature>